<dbReference type="AlphaFoldDB" id="A0A1Q2LHA4"/>
<proteinExistence type="predicted"/>
<name>A0A1Q2LHA4_9HELI</name>
<dbReference type="EMBL" id="CP019645">
    <property type="protein sequence ID" value="AQQ59801.1"/>
    <property type="molecule type" value="Genomic_DNA"/>
</dbReference>
<gene>
    <name evidence="1" type="ORF">XJ32_06565</name>
</gene>
<evidence type="ECO:0000313" key="2">
    <source>
        <dbReference type="Proteomes" id="UP000188298"/>
    </source>
</evidence>
<dbReference type="Proteomes" id="UP000188298">
    <property type="component" value="Chromosome"/>
</dbReference>
<dbReference type="RefSeq" id="WP_077388753.1">
    <property type="nucleotide sequence ID" value="NZ_CP019645.1"/>
</dbReference>
<protein>
    <submittedName>
        <fullName evidence="1">Uncharacterized protein</fullName>
    </submittedName>
</protein>
<reference evidence="1 2" key="1">
    <citation type="submission" date="2017-02" db="EMBL/GenBank/DDBJ databases">
        <title>Whole genome sequencing of Helicobacter bilis strain AAQJH.</title>
        <authorList>
            <person name="Conlan S."/>
            <person name="Thomas P.J."/>
            <person name="Mullikin J."/>
            <person name="Palmore T.N."/>
            <person name="Frank K.M."/>
            <person name="Segre J.A."/>
        </authorList>
    </citation>
    <scope>NUCLEOTIDE SEQUENCE [LARGE SCALE GENOMIC DNA]</scope>
    <source>
        <strain evidence="1 2">AAQJH</strain>
    </source>
</reference>
<evidence type="ECO:0000313" key="1">
    <source>
        <dbReference type="EMBL" id="AQQ59801.1"/>
    </source>
</evidence>
<sequence>MKFCTKIFYINREDKKTYFVYDIVVYKSGDTDFTCVIYASCSVGNNKSVVFIRKGRNECLDCYNLQVSPVHDRK</sequence>
<accession>A0A1Q2LHA4</accession>
<organism evidence="1 2">
    <name type="scientific">Helicobacter bilis</name>
    <dbReference type="NCBI Taxonomy" id="37372"/>
    <lineage>
        <taxon>Bacteria</taxon>
        <taxon>Pseudomonadati</taxon>
        <taxon>Campylobacterota</taxon>
        <taxon>Epsilonproteobacteria</taxon>
        <taxon>Campylobacterales</taxon>
        <taxon>Helicobacteraceae</taxon>
        <taxon>Helicobacter</taxon>
    </lineage>
</organism>
<dbReference type="KEGG" id="hbl:XJ32_06565"/>